<dbReference type="RefSeq" id="WP_256790565.1">
    <property type="nucleotide sequence ID" value="NZ_JAATER010000072.1"/>
</dbReference>
<dbReference type="EMBL" id="JANIID010000009">
    <property type="protein sequence ID" value="MCQ8770664.1"/>
    <property type="molecule type" value="Genomic_DNA"/>
</dbReference>
<dbReference type="Pfam" id="PF04149">
    <property type="entry name" value="DUF397"/>
    <property type="match status" value="1"/>
</dbReference>
<evidence type="ECO:0000259" key="1">
    <source>
        <dbReference type="Pfam" id="PF04149"/>
    </source>
</evidence>
<dbReference type="InterPro" id="IPR007278">
    <property type="entry name" value="DUF397"/>
</dbReference>
<feature type="domain" description="DUF397" evidence="1">
    <location>
        <begin position="19"/>
        <end position="72"/>
    </location>
</feature>
<comment type="caution">
    <text evidence="2">The sequence shown here is derived from an EMBL/GenBank/DDBJ whole genome shotgun (WGS) entry which is preliminary data.</text>
</comment>
<dbReference type="AlphaFoldDB" id="A0A9X2LGR8"/>
<evidence type="ECO:0000313" key="2">
    <source>
        <dbReference type="EMBL" id="MCQ8770664.1"/>
    </source>
</evidence>
<accession>A0A9X2LGR8</accession>
<keyword evidence="3" id="KW-1185">Reference proteome</keyword>
<evidence type="ECO:0000313" key="3">
    <source>
        <dbReference type="Proteomes" id="UP001142374"/>
    </source>
</evidence>
<name>A0A9X2LGR8_9ACTN</name>
<gene>
    <name evidence="2" type="ORF">NQU55_12885</name>
</gene>
<sequence>MSLNRSEVHVIRHDLPPHAWRKSSFSDDDDPDCIEMQPTDDRLVAIGDSKDRPRGALTLSPHAWTTFVHSIRRSEGAFQPVS</sequence>
<organism evidence="2 3">
    <name type="scientific">Streptomyces telluris</name>
    <dbReference type="NCBI Taxonomy" id="2720021"/>
    <lineage>
        <taxon>Bacteria</taxon>
        <taxon>Bacillati</taxon>
        <taxon>Actinomycetota</taxon>
        <taxon>Actinomycetes</taxon>
        <taxon>Kitasatosporales</taxon>
        <taxon>Streptomycetaceae</taxon>
        <taxon>Streptomyces</taxon>
    </lineage>
</organism>
<reference evidence="2" key="1">
    <citation type="submission" date="2022-06" db="EMBL/GenBank/DDBJ databases">
        <title>WGS of actinobacteria.</title>
        <authorList>
            <person name="Thawai C."/>
        </authorList>
    </citation>
    <scope>NUCLEOTIDE SEQUENCE</scope>
    <source>
        <strain evidence="2">AA8</strain>
    </source>
</reference>
<dbReference type="Proteomes" id="UP001142374">
    <property type="component" value="Unassembled WGS sequence"/>
</dbReference>
<protein>
    <submittedName>
        <fullName evidence="2">DUF397 domain-containing protein</fullName>
    </submittedName>
</protein>
<proteinExistence type="predicted"/>